<accession>A0AAD0ABH1</accession>
<dbReference type="Proteomes" id="UP000224056">
    <property type="component" value="Chromosome"/>
</dbReference>
<evidence type="ECO:0000313" key="3">
    <source>
        <dbReference type="EMBL" id="ATO42393.1"/>
    </source>
</evidence>
<dbReference type="Gene3D" id="3.40.50.1110">
    <property type="entry name" value="SGNH hydrolase"/>
    <property type="match status" value="1"/>
</dbReference>
<dbReference type="InterPro" id="IPR013830">
    <property type="entry name" value="SGNH_hydro"/>
</dbReference>
<dbReference type="Gene3D" id="2.60.120.260">
    <property type="entry name" value="Galactose-binding domain-like"/>
    <property type="match status" value="1"/>
</dbReference>
<evidence type="ECO:0000259" key="1">
    <source>
        <dbReference type="Pfam" id="PF14606"/>
    </source>
</evidence>
<dbReference type="EMBL" id="CP017696">
    <property type="protein sequence ID" value="ATO42393.1"/>
    <property type="molecule type" value="Genomic_DNA"/>
</dbReference>
<gene>
    <name evidence="2" type="ORF">BA20089_00070</name>
    <name evidence="3" type="ORF">BA20089_08670</name>
</gene>
<evidence type="ECO:0000313" key="2">
    <source>
        <dbReference type="EMBL" id="ATO42174.1"/>
    </source>
</evidence>
<dbReference type="Pfam" id="PF14606">
    <property type="entry name" value="Lipase_GDSL_3"/>
    <property type="match status" value="1"/>
</dbReference>
<evidence type="ECO:0000313" key="4">
    <source>
        <dbReference type="Proteomes" id="UP000224056"/>
    </source>
</evidence>
<dbReference type="InterPro" id="IPR036514">
    <property type="entry name" value="SGNH_hydro_sf"/>
</dbReference>
<sequence length="407" mass="45231">MRVITLPEGGSVRIFGVLDIEQTQEGGRYGLRPLRLPKRYFAEFPRFEGESMRTVVSGCAGVRISFVTSAEEVRLTARCTRIDYGELPSDLNDFVACVDGEKRCSVEPKVNIVERIPRDGRTCERHVYSNGSVLRFPGLGAGEKIVTIWFPQTVIVDLIGISGMGSENGDIKEIKPAPYKKEIRWLHYGSSISHCHLLRDPTSAWPSLVAKQVGLDLTNLGYSGQCMLDQYVARAIAQTACDIMTITAGVNITGERSMNQRTFIPAVHGFLDIIRQVQPNVPIVLFSSILWPGSDDIPGPSDVKLLDDGRMQCYCYGDRKDAEIGALTLRQSRLDLQYVVEQRSKTDSNLYYFDGLTLFGNQDAGKYHLVDGLHPDVQLFSQIAKRFAKTVFGDDGLVPITGLRSNE</sequence>
<organism evidence="3 4">
    <name type="scientific">Bifidobacterium asteroides DSM 20089</name>
    <dbReference type="NCBI Taxonomy" id="1437594"/>
    <lineage>
        <taxon>Bacteria</taxon>
        <taxon>Bacillati</taxon>
        <taxon>Actinomycetota</taxon>
        <taxon>Actinomycetes</taxon>
        <taxon>Bifidobacteriales</taxon>
        <taxon>Bifidobacteriaceae</taxon>
        <taxon>Bifidobacterium</taxon>
    </lineage>
</organism>
<dbReference type="SUPFAM" id="SSF52266">
    <property type="entry name" value="SGNH hydrolase"/>
    <property type="match status" value="1"/>
</dbReference>
<proteinExistence type="predicted"/>
<name>A0AAD0ABH1_9BIFI</name>
<feature type="domain" description="SGNH hydrolase-type esterase" evidence="1">
    <location>
        <begin position="187"/>
        <end position="288"/>
    </location>
</feature>
<protein>
    <recommendedName>
        <fullName evidence="1">SGNH hydrolase-type esterase domain-containing protein</fullName>
    </recommendedName>
</protein>
<dbReference type="EMBL" id="CP017696">
    <property type="protein sequence ID" value="ATO42174.1"/>
    <property type="molecule type" value="Genomic_DNA"/>
</dbReference>
<reference evidence="3 4" key="1">
    <citation type="submission" date="2016-10" db="EMBL/GenBank/DDBJ databases">
        <title>The whole genome sequencing and assembly of B. asteroides DSM 20089 strain.</title>
        <authorList>
            <person name="Lee Y.-J."/>
            <person name="Park M.-K."/>
            <person name="Yi H."/>
            <person name="Bahn Y.-S."/>
            <person name="Kim J.F."/>
            <person name="Lee D.-W."/>
        </authorList>
    </citation>
    <scope>NUCLEOTIDE SEQUENCE [LARGE SCALE GENOMIC DNA]</scope>
    <source>
        <strain evidence="3 4">DSM 20089</strain>
    </source>
</reference>
<dbReference type="AlphaFoldDB" id="A0AAD0ABH1"/>